<accession>A0A7Y9DXL4</accession>
<dbReference type="GO" id="GO:0016020">
    <property type="term" value="C:membrane"/>
    <property type="evidence" value="ECO:0007669"/>
    <property type="project" value="TreeGrafter"/>
</dbReference>
<proteinExistence type="predicted"/>
<feature type="domain" description="AB hydrolase-1" evidence="1">
    <location>
        <begin position="24"/>
        <end position="121"/>
    </location>
</feature>
<keyword evidence="3" id="KW-1185">Reference proteome</keyword>
<dbReference type="EMBL" id="JACCBN010000001">
    <property type="protein sequence ID" value="NYD37408.1"/>
    <property type="molecule type" value="Genomic_DNA"/>
</dbReference>
<dbReference type="PRINTS" id="PR00111">
    <property type="entry name" value="ABHYDROLASE"/>
</dbReference>
<evidence type="ECO:0000313" key="2">
    <source>
        <dbReference type="EMBL" id="NYD37408.1"/>
    </source>
</evidence>
<comment type="caution">
    <text evidence="2">The sequence shown here is derived from an EMBL/GenBank/DDBJ whole genome shotgun (WGS) entry which is preliminary data.</text>
</comment>
<sequence length="264" mass="28737">MMRHRFAETRYGQIHYVEDGVGDPVLLLHQTPRSGDEYRDLVPMLAATHRAIAPDTPGFGLSDGPTTRWTIEAFAAGILDLCDALDLGAVGLVGHHTGAVVATEIAATAPERVSALVLSGMPYVDAARREQVATGRPPIDHVERATDGSHLQQLWDNRAPYYPADRPDLLERLVHDAVAVLDRVEEGHEAVNHYRMEDRIGRITAPTLVLCGELDTFSLPDVGKILAAIPGARSALLPDTGVPAMDHRPDLVAEELGRFLRCRA</sequence>
<dbReference type="InterPro" id="IPR029058">
    <property type="entry name" value="AB_hydrolase_fold"/>
</dbReference>
<dbReference type="Proteomes" id="UP000535890">
    <property type="component" value="Unassembled WGS sequence"/>
</dbReference>
<dbReference type="Pfam" id="PF00561">
    <property type="entry name" value="Abhydrolase_1"/>
    <property type="match status" value="1"/>
</dbReference>
<name>A0A7Y9DXL4_9PSEU</name>
<evidence type="ECO:0000313" key="3">
    <source>
        <dbReference type="Proteomes" id="UP000535890"/>
    </source>
</evidence>
<dbReference type="Gene3D" id="3.40.50.1820">
    <property type="entry name" value="alpha/beta hydrolase"/>
    <property type="match status" value="1"/>
</dbReference>
<protein>
    <submittedName>
        <fullName evidence="2">Pimeloyl-ACP methyl ester carboxylesterase</fullName>
    </submittedName>
</protein>
<gene>
    <name evidence="2" type="ORF">BJ983_003510</name>
</gene>
<dbReference type="PANTHER" id="PTHR43798:SF5">
    <property type="entry name" value="MONOACYLGLYCEROL LIPASE ABHD6"/>
    <property type="match status" value="1"/>
</dbReference>
<evidence type="ECO:0000259" key="1">
    <source>
        <dbReference type="Pfam" id="PF00561"/>
    </source>
</evidence>
<organism evidence="2 3">
    <name type="scientific">Actinomycetospora corticicola</name>
    <dbReference type="NCBI Taxonomy" id="663602"/>
    <lineage>
        <taxon>Bacteria</taxon>
        <taxon>Bacillati</taxon>
        <taxon>Actinomycetota</taxon>
        <taxon>Actinomycetes</taxon>
        <taxon>Pseudonocardiales</taxon>
        <taxon>Pseudonocardiaceae</taxon>
        <taxon>Actinomycetospora</taxon>
    </lineage>
</organism>
<dbReference type="InterPro" id="IPR000073">
    <property type="entry name" value="AB_hydrolase_1"/>
</dbReference>
<dbReference type="SUPFAM" id="SSF53474">
    <property type="entry name" value="alpha/beta-Hydrolases"/>
    <property type="match status" value="1"/>
</dbReference>
<reference evidence="2 3" key="1">
    <citation type="submission" date="2020-07" db="EMBL/GenBank/DDBJ databases">
        <title>Sequencing the genomes of 1000 actinobacteria strains.</title>
        <authorList>
            <person name="Klenk H.-P."/>
        </authorList>
    </citation>
    <scope>NUCLEOTIDE SEQUENCE [LARGE SCALE GENOMIC DNA]</scope>
    <source>
        <strain evidence="2 3">DSM 45772</strain>
    </source>
</reference>
<dbReference type="InterPro" id="IPR050266">
    <property type="entry name" value="AB_hydrolase_sf"/>
</dbReference>
<dbReference type="GO" id="GO:0046464">
    <property type="term" value="P:acylglycerol catabolic process"/>
    <property type="evidence" value="ECO:0007669"/>
    <property type="project" value="TreeGrafter"/>
</dbReference>
<dbReference type="PANTHER" id="PTHR43798">
    <property type="entry name" value="MONOACYLGLYCEROL LIPASE"/>
    <property type="match status" value="1"/>
</dbReference>
<dbReference type="AlphaFoldDB" id="A0A7Y9DXL4"/>
<dbReference type="GO" id="GO:0047372">
    <property type="term" value="F:monoacylglycerol lipase activity"/>
    <property type="evidence" value="ECO:0007669"/>
    <property type="project" value="TreeGrafter"/>
</dbReference>